<dbReference type="InterPro" id="IPR008949">
    <property type="entry name" value="Isoprenoid_synthase_dom_sf"/>
</dbReference>
<evidence type="ECO:0000256" key="3">
    <source>
        <dbReference type="ARBA" id="ARBA00046316"/>
    </source>
</evidence>
<evidence type="ECO:0000313" key="5">
    <source>
        <dbReference type="EMBL" id="ADE76635.1"/>
    </source>
</evidence>
<dbReference type="GO" id="GO:0010333">
    <property type="term" value="F:terpene synthase activity"/>
    <property type="evidence" value="ECO:0007669"/>
    <property type="project" value="InterPro"/>
</dbReference>
<dbReference type="Gene3D" id="1.10.600.10">
    <property type="entry name" value="Farnesyl Diphosphate Synthase"/>
    <property type="match status" value="1"/>
</dbReference>
<sequence>MVATVLDDLYDTHGMLDELRTITEGVRRWDLSLTDDLPENIKIAFRFFFNTANELAVEVVKKQGRDMTALLKNSWQRYVESYLQEAEWIATRHVPTFNEYIKNGLASSGMCIVSLFPLLLLGQLLPNNILEQIYSPSKIQELSELTVRLIDDLSDFEDEKEHGEIASSIECYMKENPDSSVENALNHIKGILHLSLEELNWEFIKQDSVPLCCKKFTFNIARGLQFLFKYGDGISISDKEVKDQIFKLLVDQVPIEE</sequence>
<organism evidence="5">
    <name type="scientific">Picea sitchensis</name>
    <name type="common">Sitka spruce</name>
    <name type="synonym">Pinus sitchensis</name>
    <dbReference type="NCBI Taxonomy" id="3332"/>
    <lineage>
        <taxon>Eukaryota</taxon>
        <taxon>Viridiplantae</taxon>
        <taxon>Streptophyta</taxon>
        <taxon>Embryophyta</taxon>
        <taxon>Tracheophyta</taxon>
        <taxon>Spermatophyta</taxon>
        <taxon>Pinopsida</taxon>
        <taxon>Pinidae</taxon>
        <taxon>Conifers I</taxon>
        <taxon>Pinales</taxon>
        <taxon>Pinaceae</taxon>
        <taxon>Picea</taxon>
    </lineage>
</organism>
<reference evidence="5" key="1">
    <citation type="submission" date="2010-04" db="EMBL/GenBank/DDBJ databases">
        <authorList>
            <person name="Reid K.E."/>
            <person name="Liao N."/>
            <person name="Chan S."/>
            <person name="Docking R."/>
            <person name="Taylor G."/>
            <person name="Moore R."/>
            <person name="Mayo M."/>
            <person name="Munro S."/>
            <person name="King J."/>
            <person name="Yanchuk A."/>
            <person name="Holt R."/>
            <person name="Jones S."/>
            <person name="Marra M."/>
            <person name="Ritland C.E."/>
            <person name="Ritland K."/>
            <person name="Bohlmann J."/>
        </authorList>
    </citation>
    <scope>NUCLEOTIDE SEQUENCE</scope>
    <source>
        <tissue evidence="5">Bud</tissue>
    </source>
</reference>
<dbReference type="GO" id="GO:0016114">
    <property type="term" value="P:terpenoid biosynthetic process"/>
    <property type="evidence" value="ECO:0007669"/>
    <property type="project" value="InterPro"/>
</dbReference>
<proteinExistence type="evidence at transcript level"/>
<evidence type="ECO:0000256" key="1">
    <source>
        <dbReference type="ARBA" id="ARBA00022723"/>
    </source>
</evidence>
<dbReference type="GO" id="GO:0000287">
    <property type="term" value="F:magnesium ion binding"/>
    <property type="evidence" value="ECO:0007669"/>
    <property type="project" value="InterPro"/>
</dbReference>
<name>D5AAR6_PICSI</name>
<keyword evidence="1" id="KW-0479">Metal-binding</keyword>
<dbReference type="Pfam" id="PF03936">
    <property type="entry name" value="Terpene_synth_C"/>
    <property type="match status" value="1"/>
</dbReference>
<dbReference type="InterPro" id="IPR005630">
    <property type="entry name" value="Terpene_synthase_metal-bd"/>
</dbReference>
<keyword evidence="2" id="KW-0456">Lyase</keyword>
<evidence type="ECO:0000256" key="2">
    <source>
        <dbReference type="ARBA" id="ARBA00023239"/>
    </source>
</evidence>
<feature type="domain" description="Terpene synthase metal-binding" evidence="4">
    <location>
        <begin position="2"/>
        <end position="192"/>
    </location>
</feature>
<dbReference type="PANTHER" id="PTHR31225">
    <property type="entry name" value="OS04G0344100 PROTEIN-RELATED"/>
    <property type="match status" value="1"/>
</dbReference>
<evidence type="ECO:0000259" key="4">
    <source>
        <dbReference type="Pfam" id="PF03936"/>
    </source>
</evidence>
<accession>D5AAR6</accession>
<comment type="pathway">
    <text evidence="3">Terpene metabolism.</text>
</comment>
<dbReference type="AlphaFoldDB" id="D5AAR6"/>
<dbReference type="SUPFAM" id="SSF48576">
    <property type="entry name" value="Terpenoid synthases"/>
    <property type="match status" value="1"/>
</dbReference>
<dbReference type="InterPro" id="IPR050148">
    <property type="entry name" value="Terpene_synthase-like"/>
</dbReference>
<dbReference type="EMBL" id="BT123307">
    <property type="protein sequence ID" value="ADE76635.1"/>
    <property type="molecule type" value="mRNA"/>
</dbReference>
<protein>
    <recommendedName>
        <fullName evidence="4">Terpene synthase metal-binding domain-containing protein</fullName>
    </recommendedName>
</protein>